<evidence type="ECO:0000313" key="3">
    <source>
        <dbReference type="EMBL" id="KAJ7635012.1"/>
    </source>
</evidence>
<evidence type="ECO:0000313" key="4">
    <source>
        <dbReference type="Proteomes" id="UP001221142"/>
    </source>
</evidence>
<keyword evidence="2" id="KW-0472">Membrane</keyword>
<feature type="transmembrane region" description="Helical" evidence="2">
    <location>
        <begin position="74"/>
        <end position="93"/>
    </location>
</feature>
<dbReference type="Proteomes" id="UP001221142">
    <property type="component" value="Unassembled WGS sequence"/>
</dbReference>
<evidence type="ECO:0000256" key="2">
    <source>
        <dbReference type="SAM" id="Phobius"/>
    </source>
</evidence>
<reference evidence="3" key="1">
    <citation type="submission" date="2023-03" db="EMBL/GenBank/DDBJ databases">
        <title>Massive genome expansion in bonnet fungi (Mycena s.s.) driven by repeated elements and novel gene families across ecological guilds.</title>
        <authorList>
            <consortium name="Lawrence Berkeley National Laboratory"/>
            <person name="Harder C.B."/>
            <person name="Miyauchi S."/>
            <person name="Viragh M."/>
            <person name="Kuo A."/>
            <person name="Thoen E."/>
            <person name="Andreopoulos B."/>
            <person name="Lu D."/>
            <person name="Skrede I."/>
            <person name="Drula E."/>
            <person name="Henrissat B."/>
            <person name="Morin E."/>
            <person name="Kohler A."/>
            <person name="Barry K."/>
            <person name="LaButti K."/>
            <person name="Morin E."/>
            <person name="Salamov A."/>
            <person name="Lipzen A."/>
            <person name="Mereny Z."/>
            <person name="Hegedus B."/>
            <person name="Baldrian P."/>
            <person name="Stursova M."/>
            <person name="Weitz H."/>
            <person name="Taylor A."/>
            <person name="Grigoriev I.V."/>
            <person name="Nagy L.G."/>
            <person name="Martin F."/>
            <person name="Kauserud H."/>
        </authorList>
    </citation>
    <scope>NUCLEOTIDE SEQUENCE</scope>
    <source>
        <strain evidence="3">9284</strain>
    </source>
</reference>
<accession>A0AAD7BZQ7</accession>
<dbReference type="PANTHER" id="PTHR12459">
    <property type="entry name" value="TRANSMEMBRANE PROTEIN 135-RELATED"/>
    <property type="match status" value="1"/>
</dbReference>
<name>A0AAD7BZQ7_9AGAR</name>
<keyword evidence="2" id="KW-0812">Transmembrane</keyword>
<keyword evidence="4" id="KW-1185">Reference proteome</keyword>
<proteinExistence type="predicted"/>
<dbReference type="PANTHER" id="PTHR12459:SF6">
    <property type="entry name" value="GB|AAD46013.1"/>
    <property type="match status" value="1"/>
</dbReference>
<dbReference type="AlphaFoldDB" id="A0AAD7BZQ7"/>
<feature type="region of interest" description="Disordered" evidence="1">
    <location>
        <begin position="149"/>
        <end position="172"/>
    </location>
</feature>
<dbReference type="EMBL" id="JARKIF010000007">
    <property type="protein sequence ID" value="KAJ7635012.1"/>
    <property type="molecule type" value="Genomic_DNA"/>
</dbReference>
<organism evidence="3 4">
    <name type="scientific">Roridomyces roridus</name>
    <dbReference type="NCBI Taxonomy" id="1738132"/>
    <lineage>
        <taxon>Eukaryota</taxon>
        <taxon>Fungi</taxon>
        <taxon>Dikarya</taxon>
        <taxon>Basidiomycota</taxon>
        <taxon>Agaricomycotina</taxon>
        <taxon>Agaricomycetes</taxon>
        <taxon>Agaricomycetidae</taxon>
        <taxon>Agaricales</taxon>
        <taxon>Marasmiineae</taxon>
        <taxon>Mycenaceae</taxon>
        <taxon>Roridomyces</taxon>
    </lineage>
</organism>
<protein>
    <recommendedName>
        <fullName evidence="5">Transmembrane protein 135 N-terminal domain-containing protein</fullName>
    </recommendedName>
</protein>
<gene>
    <name evidence="3" type="ORF">FB45DRAFT_830570</name>
</gene>
<keyword evidence="2" id="KW-1133">Transmembrane helix</keyword>
<feature type="transmembrane region" description="Helical" evidence="2">
    <location>
        <begin position="247"/>
        <end position="267"/>
    </location>
</feature>
<dbReference type="InterPro" id="IPR026749">
    <property type="entry name" value="Tmem135"/>
</dbReference>
<sequence>MPPRRSSSVPQTPVEEFYYQGKASFENLVALANYQERINDARKIVWRDRGEPVVQLPTLRACLVHAGKGGARSAYLAFSIRVSFNLFLLLIKLRRVPRARWFSLVRDAIFGNDCFQFASMMGTFAALYKFLLNALPLLFPVKPPPLLPVDRDDDNEDGSAFPSGATTPGIHMKHREPPQLSLSAQAQMALIRKRTRRWHSTVAGAISGGLALMCETRGRRVAFAQQIFVRGLQGTYNTYSEKWGISIPYGAVLVFSLACGQIMYAFFLRPDTLPPAYNNWILAASKASPDAFALNIQAVQEHTIDLHALGKLISRPDVTPSNLAQLRSLRARVLAGETDIPYYAPCYALHADNNFCTASLFFRFLEVARWMLPIYSALHFLPTLLFRWKSLRKDPLRVLARGTVGSLRSSTFLGMFVVICQSVFCIKHQTYERIMALPPSSLVRQLLPQALIDILLHKRTWWLSGFLTGLALLIEDQRRRAELAMYVLPKGLESLWIAARGRGYVAHTGNWGESVLAAVGMGMVMTIYQNDPQHLSGLVRRILYQFIGPN</sequence>
<evidence type="ECO:0000256" key="1">
    <source>
        <dbReference type="SAM" id="MobiDB-lite"/>
    </source>
</evidence>
<evidence type="ECO:0008006" key="5">
    <source>
        <dbReference type="Google" id="ProtNLM"/>
    </source>
</evidence>
<comment type="caution">
    <text evidence="3">The sequence shown here is derived from an EMBL/GenBank/DDBJ whole genome shotgun (WGS) entry which is preliminary data.</text>
</comment>